<proteinExistence type="predicted"/>
<evidence type="ECO:0000313" key="1">
    <source>
        <dbReference type="EMBL" id="CAG8646011.1"/>
    </source>
</evidence>
<feature type="non-terminal residue" evidence="1">
    <location>
        <position position="289"/>
    </location>
</feature>
<evidence type="ECO:0000313" key="2">
    <source>
        <dbReference type="Proteomes" id="UP000789396"/>
    </source>
</evidence>
<dbReference type="Proteomes" id="UP000789396">
    <property type="component" value="Unassembled WGS sequence"/>
</dbReference>
<name>A0A9N9DMA9_9GLOM</name>
<sequence length="289" mass="32714">KIEDINETVMKMAKINRQSAKISIRVSSALNQMNIEYAKKKGLTWKRLSKETITGCISEVIGCVSSVEVDVDDLDGEMVNVVVRSDLKEPTVDEKVIDEGCVAKRNNNQRESELVDVRCVKGELMENDGIDEEKKKGRIVNGIVVNLVSEENQWSRNLRMMITIALVERIILDVVIKLEMMLVDMDRVDEINEVNSYCGDGSNVEIHDRTIRVGYCYQDDATVVMEAPLNVVMRIDLMMKGLLEFNNEPCQTDNEKFGYSPKANSEVTLNIESTDERPTDKVAEIGWIM</sequence>
<accession>A0A9N9DMA9</accession>
<dbReference type="EMBL" id="CAJVPZ010013106">
    <property type="protein sequence ID" value="CAG8646011.1"/>
    <property type="molecule type" value="Genomic_DNA"/>
</dbReference>
<organism evidence="1 2">
    <name type="scientific">Racocetra fulgida</name>
    <dbReference type="NCBI Taxonomy" id="60492"/>
    <lineage>
        <taxon>Eukaryota</taxon>
        <taxon>Fungi</taxon>
        <taxon>Fungi incertae sedis</taxon>
        <taxon>Mucoromycota</taxon>
        <taxon>Glomeromycotina</taxon>
        <taxon>Glomeromycetes</taxon>
        <taxon>Diversisporales</taxon>
        <taxon>Gigasporaceae</taxon>
        <taxon>Racocetra</taxon>
    </lineage>
</organism>
<dbReference type="OrthoDB" id="10535281at2759"/>
<reference evidence="1" key="1">
    <citation type="submission" date="2021-06" db="EMBL/GenBank/DDBJ databases">
        <authorList>
            <person name="Kallberg Y."/>
            <person name="Tangrot J."/>
            <person name="Rosling A."/>
        </authorList>
    </citation>
    <scope>NUCLEOTIDE SEQUENCE</scope>
    <source>
        <strain evidence="1">IN212</strain>
    </source>
</reference>
<gene>
    <name evidence="1" type="ORF">RFULGI_LOCUS8253</name>
</gene>
<dbReference type="AlphaFoldDB" id="A0A9N9DMA9"/>
<protein>
    <submittedName>
        <fullName evidence="1">13615_t:CDS:1</fullName>
    </submittedName>
</protein>
<comment type="caution">
    <text evidence="1">The sequence shown here is derived from an EMBL/GenBank/DDBJ whole genome shotgun (WGS) entry which is preliminary data.</text>
</comment>
<keyword evidence="2" id="KW-1185">Reference proteome</keyword>